<proteinExistence type="inferred from homology"/>
<keyword evidence="4" id="KW-1185">Reference proteome</keyword>
<protein>
    <submittedName>
        <fullName evidence="3">Tripartite tricarboxylate transporter substrate binding protein</fullName>
    </submittedName>
</protein>
<accession>A0A853FY83</accession>
<dbReference type="PANTHER" id="PTHR42928">
    <property type="entry name" value="TRICARBOXYLATE-BINDING PROTEIN"/>
    <property type="match status" value="1"/>
</dbReference>
<evidence type="ECO:0000313" key="4">
    <source>
        <dbReference type="Proteomes" id="UP000559809"/>
    </source>
</evidence>
<feature type="chain" id="PRO_5032748161" evidence="2">
    <location>
        <begin position="28"/>
        <end position="330"/>
    </location>
</feature>
<sequence>MNPSLFRALRRCGGIMALAVAMPAAQAASDAGFPSRVISIVVPFSAGGGSDTVARILADGLSKQLNNPVIVENKTGASGNIGAEYVARARPDGHTLLFGSMGLMTVNRHLYKNMPFDPLKDFTAVARLYDTPHVIVANAKLPIASLQDLIDQAKARPGQISFGSAGAGTSTHLVGELFMHETQAKLLHVPYKGNGPALTDVVAGHIDVMFDQATNSVGHIKAGNLRALAVTSGTRVGNLPDVPTVAELKYPGLETTSWTVLAAPAGTPAAVVQKLAEAVKAVLADEKIQAKILESGGVANFEGPQAATKLVEADDKRWGSLIKAAGIGAN</sequence>
<comment type="caution">
    <text evidence="3">The sequence shown here is derived from an EMBL/GenBank/DDBJ whole genome shotgun (WGS) entry which is preliminary data.</text>
</comment>
<dbReference type="CDD" id="cd07012">
    <property type="entry name" value="PBP2_Bug_TTT"/>
    <property type="match status" value="1"/>
</dbReference>
<dbReference type="Gene3D" id="3.40.190.150">
    <property type="entry name" value="Bordetella uptake gene, domain 1"/>
    <property type="match status" value="1"/>
</dbReference>
<reference evidence="3 4" key="1">
    <citation type="submission" date="2020-07" db="EMBL/GenBank/DDBJ databases">
        <title>Taxonomic revisions and descriptions of new bacterial species based on genomic comparisons in the high-G+C-content subgroup of the family Alcaligenaceae.</title>
        <authorList>
            <person name="Szabo A."/>
            <person name="Felfoldi T."/>
        </authorList>
    </citation>
    <scope>NUCLEOTIDE SEQUENCE [LARGE SCALE GENOMIC DNA]</scope>
    <source>
        <strain evidence="3 4">LMG 24012</strain>
    </source>
</reference>
<dbReference type="AlphaFoldDB" id="A0A853FY83"/>
<name>A0A853FY83_9BURK</name>
<dbReference type="InterPro" id="IPR042100">
    <property type="entry name" value="Bug_dom1"/>
</dbReference>
<dbReference type="PANTHER" id="PTHR42928:SF5">
    <property type="entry name" value="BLR1237 PROTEIN"/>
    <property type="match status" value="1"/>
</dbReference>
<evidence type="ECO:0000256" key="1">
    <source>
        <dbReference type="ARBA" id="ARBA00006987"/>
    </source>
</evidence>
<comment type="similarity">
    <text evidence="1">Belongs to the UPF0065 (bug) family.</text>
</comment>
<gene>
    <name evidence="3" type="ORF">H0A72_00645</name>
</gene>
<dbReference type="EMBL" id="JACCEM010000001">
    <property type="protein sequence ID" value="NYT47810.1"/>
    <property type="molecule type" value="Genomic_DNA"/>
</dbReference>
<evidence type="ECO:0000313" key="3">
    <source>
        <dbReference type="EMBL" id="NYT47810.1"/>
    </source>
</evidence>
<evidence type="ECO:0000256" key="2">
    <source>
        <dbReference type="SAM" id="SignalP"/>
    </source>
</evidence>
<dbReference type="Proteomes" id="UP000559809">
    <property type="component" value="Unassembled WGS sequence"/>
</dbReference>
<organism evidence="3 4">
    <name type="scientific">Parapusillimonas granuli</name>
    <dbReference type="NCBI Taxonomy" id="380911"/>
    <lineage>
        <taxon>Bacteria</taxon>
        <taxon>Pseudomonadati</taxon>
        <taxon>Pseudomonadota</taxon>
        <taxon>Betaproteobacteria</taxon>
        <taxon>Burkholderiales</taxon>
        <taxon>Alcaligenaceae</taxon>
        <taxon>Parapusillimonas</taxon>
    </lineage>
</organism>
<dbReference type="PIRSF" id="PIRSF017082">
    <property type="entry name" value="YflP"/>
    <property type="match status" value="1"/>
</dbReference>
<dbReference type="SUPFAM" id="SSF53850">
    <property type="entry name" value="Periplasmic binding protein-like II"/>
    <property type="match status" value="1"/>
</dbReference>
<keyword evidence="2" id="KW-0732">Signal</keyword>
<dbReference type="Pfam" id="PF03401">
    <property type="entry name" value="TctC"/>
    <property type="match status" value="1"/>
</dbReference>
<feature type="signal peptide" evidence="2">
    <location>
        <begin position="1"/>
        <end position="27"/>
    </location>
</feature>
<dbReference type="InterPro" id="IPR005064">
    <property type="entry name" value="BUG"/>
</dbReference>
<dbReference type="RefSeq" id="WP_180152877.1">
    <property type="nucleotide sequence ID" value="NZ_JACCEM010000001.1"/>
</dbReference>
<dbReference type="Gene3D" id="3.40.190.10">
    <property type="entry name" value="Periplasmic binding protein-like II"/>
    <property type="match status" value="1"/>
</dbReference>